<feature type="non-terminal residue" evidence="1">
    <location>
        <position position="1"/>
    </location>
</feature>
<gene>
    <name evidence="1" type="ORF">HID58_007971</name>
</gene>
<reference evidence="1 2" key="1">
    <citation type="submission" date="2021-05" db="EMBL/GenBank/DDBJ databases">
        <title>Genome Assembly of Synthetic Allotetraploid Brassica napus Reveals Homoeologous Exchanges between Subgenomes.</title>
        <authorList>
            <person name="Davis J.T."/>
        </authorList>
    </citation>
    <scope>NUCLEOTIDE SEQUENCE [LARGE SCALE GENOMIC DNA]</scope>
    <source>
        <strain evidence="2">cv. Da-Ae</strain>
        <tissue evidence="1">Seedling</tissue>
    </source>
</reference>
<evidence type="ECO:0000313" key="1">
    <source>
        <dbReference type="EMBL" id="KAH0855476.1"/>
    </source>
</evidence>
<proteinExistence type="predicted"/>
<sequence length="75" mass="8123">DMSGSVANDPFKAYQEATKVMSLKKRSSSRTVSGDEVKITGSRRSLATALSNLNLKVFSQDGTVLPIEDPTEVFD</sequence>
<dbReference type="Proteomes" id="UP000824890">
    <property type="component" value="Unassembled WGS sequence"/>
</dbReference>
<accession>A0ABQ7XK68</accession>
<organism evidence="1 2">
    <name type="scientific">Brassica napus</name>
    <name type="common">Rape</name>
    <dbReference type="NCBI Taxonomy" id="3708"/>
    <lineage>
        <taxon>Eukaryota</taxon>
        <taxon>Viridiplantae</taxon>
        <taxon>Streptophyta</taxon>
        <taxon>Embryophyta</taxon>
        <taxon>Tracheophyta</taxon>
        <taxon>Spermatophyta</taxon>
        <taxon>Magnoliopsida</taxon>
        <taxon>eudicotyledons</taxon>
        <taxon>Gunneridae</taxon>
        <taxon>Pentapetalae</taxon>
        <taxon>rosids</taxon>
        <taxon>malvids</taxon>
        <taxon>Brassicales</taxon>
        <taxon>Brassicaceae</taxon>
        <taxon>Brassiceae</taxon>
        <taxon>Brassica</taxon>
    </lineage>
</organism>
<dbReference type="EMBL" id="JAGKQM010000074">
    <property type="protein sequence ID" value="KAH0855476.1"/>
    <property type="molecule type" value="Genomic_DNA"/>
</dbReference>
<protein>
    <submittedName>
        <fullName evidence="1">Uncharacterized protein</fullName>
    </submittedName>
</protein>
<evidence type="ECO:0000313" key="2">
    <source>
        <dbReference type="Proteomes" id="UP000824890"/>
    </source>
</evidence>
<comment type="caution">
    <text evidence="1">The sequence shown here is derived from an EMBL/GenBank/DDBJ whole genome shotgun (WGS) entry which is preliminary data.</text>
</comment>
<name>A0ABQ7XK68_BRANA</name>
<keyword evidence="2" id="KW-1185">Reference proteome</keyword>